<dbReference type="Pfam" id="PF00486">
    <property type="entry name" value="Trans_reg_C"/>
    <property type="match status" value="1"/>
</dbReference>
<gene>
    <name evidence="6" type="ORF">DT603_03410</name>
</gene>
<evidence type="ECO:0000256" key="2">
    <source>
        <dbReference type="ARBA" id="ARBA00023125"/>
    </source>
</evidence>
<reference evidence="6 7" key="1">
    <citation type="submission" date="2018-07" db="EMBL/GenBank/DDBJ databases">
        <title>Whole genome Sequencing of Pseudoxanthomonas gei KCTC 32298 (T).</title>
        <authorList>
            <person name="Kumar S."/>
            <person name="Bansal K."/>
            <person name="Kaur A."/>
            <person name="Patil P."/>
            <person name="Sharma S."/>
            <person name="Patil P.B."/>
        </authorList>
    </citation>
    <scope>NUCLEOTIDE SEQUENCE [LARGE SCALE GENOMIC DNA]</scope>
    <source>
        <strain evidence="6 7">KCTC 32298</strain>
    </source>
</reference>
<protein>
    <submittedName>
        <fullName evidence="6">DNA-binding protein</fullName>
    </submittedName>
</protein>
<dbReference type="Proteomes" id="UP001429354">
    <property type="component" value="Unassembled WGS sequence"/>
</dbReference>
<dbReference type="SUPFAM" id="SSF82171">
    <property type="entry name" value="DPP6 N-terminal domain-like"/>
    <property type="match status" value="2"/>
</dbReference>
<feature type="DNA-binding region" description="OmpR/PhoB-type" evidence="3">
    <location>
        <begin position="1"/>
        <end position="102"/>
    </location>
</feature>
<sequence length="705" mass="75417">MHSLRLGDVTVDPAAGTMVGPAGREQLDPKVMQVLVVLARRAGEVVPRHELLEEVWPGVVVGDDVVSRCIYQLRRHLRQAGGERRHAALVETLPKRGYRLNGAPAVGPPPAISSAHATPAARARPRWPLAVGLVAGVMAVAAGLAWRSTGRTDADWPNPLAGARFTRVTDFEGVAPSVAISRDGSRIAFLASGDGPLDAWITGAGTGEFRNLTRGRVPGIDNPVRSLAFTPYGSQLAVWTRNVDAAGAETIDTWAVPSTGGLPHRYLDNVAEVDWSPDGRRRVSHPAAPGDPLSVADAGQPAGRQIYIAPNGIHCHYPLWSPDGAFIYFVQGRPPDDMDVWRIPSAGGQAERITRHGSRVSHPVFLDSRTLAYLATAADGSGPWLHGMDLERRIAHRLGPELAEYTSLAASANGRRLVATQATPRTSLWRVPVMARVASETDARRIGLPVAGGRSPRAGPGYLLVVSPSDGRGIGRLATADNRMTELWNGGPERLVAGPAIDPVRQRIAFTTTARGSTRLQVMDADGSGLRALAAHLQVTGAPAWSPDGKAILVAVTQGLDTRLFKVPVDGAPATPFAADYSRDATFSPDGSFLVFNGADVGPTFPVKALGADGQPRDVPDLVLPRGTRHLVFLPGSNALVVLRGPAHKRDFWRVDLDTGRERQLTDFGSAFAIGEFDVSADGREIIFDQLREESDVVQIDLRRR</sequence>
<comment type="similarity">
    <text evidence="1">Belongs to the TolB family.</text>
</comment>
<dbReference type="SUPFAM" id="SSF46894">
    <property type="entry name" value="C-terminal effector domain of the bipartite response regulators"/>
    <property type="match status" value="1"/>
</dbReference>
<dbReference type="PANTHER" id="PTHR36842:SF1">
    <property type="entry name" value="PROTEIN TOLB"/>
    <property type="match status" value="1"/>
</dbReference>
<dbReference type="SMART" id="SM00862">
    <property type="entry name" value="Trans_reg_C"/>
    <property type="match status" value="1"/>
</dbReference>
<dbReference type="PANTHER" id="PTHR36842">
    <property type="entry name" value="PROTEIN TOLB HOMOLOG"/>
    <property type="match status" value="1"/>
</dbReference>
<evidence type="ECO:0000256" key="1">
    <source>
        <dbReference type="ARBA" id="ARBA00009820"/>
    </source>
</evidence>
<dbReference type="GO" id="GO:0003677">
    <property type="term" value="F:DNA binding"/>
    <property type="evidence" value="ECO:0007669"/>
    <property type="project" value="UniProtKB-KW"/>
</dbReference>
<feature type="region of interest" description="Disordered" evidence="4">
    <location>
        <begin position="277"/>
        <end position="297"/>
    </location>
</feature>
<organism evidence="6 7">
    <name type="scientific">Pseudoxanthomonas gei</name>
    <dbReference type="NCBI Taxonomy" id="1383030"/>
    <lineage>
        <taxon>Bacteria</taxon>
        <taxon>Pseudomonadati</taxon>
        <taxon>Pseudomonadota</taxon>
        <taxon>Gammaproteobacteria</taxon>
        <taxon>Lysobacterales</taxon>
        <taxon>Lysobacteraceae</taxon>
        <taxon>Pseudoxanthomonas</taxon>
    </lineage>
</organism>
<proteinExistence type="inferred from homology"/>
<dbReference type="InterPro" id="IPR011042">
    <property type="entry name" value="6-blade_b-propeller_TolB-like"/>
</dbReference>
<accession>A0ABX0ABF8</accession>
<dbReference type="Pfam" id="PF07676">
    <property type="entry name" value="PD40"/>
    <property type="match status" value="1"/>
</dbReference>
<dbReference type="Gene3D" id="1.10.10.10">
    <property type="entry name" value="Winged helix-like DNA-binding domain superfamily/Winged helix DNA-binding domain"/>
    <property type="match status" value="1"/>
</dbReference>
<evidence type="ECO:0000313" key="6">
    <source>
        <dbReference type="EMBL" id="NDK37885.1"/>
    </source>
</evidence>
<dbReference type="InterPro" id="IPR036388">
    <property type="entry name" value="WH-like_DNA-bd_sf"/>
</dbReference>
<dbReference type="InterPro" id="IPR001867">
    <property type="entry name" value="OmpR/PhoB-type_DNA-bd"/>
</dbReference>
<dbReference type="PROSITE" id="PS51755">
    <property type="entry name" value="OMPR_PHOB"/>
    <property type="match status" value="1"/>
</dbReference>
<dbReference type="InterPro" id="IPR016032">
    <property type="entry name" value="Sig_transdc_resp-reg_C-effctor"/>
</dbReference>
<evidence type="ECO:0000256" key="3">
    <source>
        <dbReference type="PROSITE-ProRule" id="PRU01091"/>
    </source>
</evidence>
<comment type="caution">
    <text evidence="6">The sequence shown here is derived from an EMBL/GenBank/DDBJ whole genome shotgun (WGS) entry which is preliminary data.</text>
</comment>
<dbReference type="CDD" id="cd00383">
    <property type="entry name" value="trans_reg_C"/>
    <property type="match status" value="1"/>
</dbReference>
<keyword evidence="2 3" id="KW-0238">DNA-binding</keyword>
<dbReference type="RefSeq" id="WP_162348457.1">
    <property type="nucleotide sequence ID" value="NZ_QOVG01000002.1"/>
</dbReference>
<dbReference type="SUPFAM" id="SSF69304">
    <property type="entry name" value="Tricorn protease N-terminal domain"/>
    <property type="match status" value="1"/>
</dbReference>
<evidence type="ECO:0000256" key="4">
    <source>
        <dbReference type="SAM" id="MobiDB-lite"/>
    </source>
</evidence>
<dbReference type="Gene3D" id="2.120.10.30">
    <property type="entry name" value="TolB, C-terminal domain"/>
    <property type="match status" value="4"/>
</dbReference>
<name>A0ABX0ABF8_9GAMM</name>
<feature type="domain" description="OmpR/PhoB-type" evidence="5">
    <location>
        <begin position="1"/>
        <end position="102"/>
    </location>
</feature>
<dbReference type="EMBL" id="QOVG01000002">
    <property type="protein sequence ID" value="NDK37885.1"/>
    <property type="molecule type" value="Genomic_DNA"/>
</dbReference>
<dbReference type="InterPro" id="IPR011659">
    <property type="entry name" value="WD40"/>
</dbReference>
<evidence type="ECO:0000313" key="7">
    <source>
        <dbReference type="Proteomes" id="UP001429354"/>
    </source>
</evidence>
<keyword evidence="7" id="KW-1185">Reference proteome</keyword>
<evidence type="ECO:0000259" key="5">
    <source>
        <dbReference type="PROSITE" id="PS51755"/>
    </source>
</evidence>